<dbReference type="InterPro" id="IPR054656">
    <property type="entry name" value="DVU_1557-like"/>
</dbReference>
<reference evidence="3" key="1">
    <citation type="submission" date="2016-10" db="EMBL/GenBank/DDBJ databases">
        <authorList>
            <person name="Varghese N."/>
            <person name="Submissions S."/>
        </authorList>
    </citation>
    <scope>NUCLEOTIDE SEQUENCE [LARGE SCALE GENOMIC DNA]</scope>
    <source>
        <strain evidence="3">DSM 17038</strain>
    </source>
</reference>
<dbReference type="InterPro" id="IPR055902">
    <property type="entry name" value="DUF7479"/>
</dbReference>
<organism evidence="2 3">
    <name type="scientific">Desulfotruncus arcticus DSM 17038</name>
    <dbReference type="NCBI Taxonomy" id="1121424"/>
    <lineage>
        <taxon>Bacteria</taxon>
        <taxon>Bacillati</taxon>
        <taxon>Bacillota</taxon>
        <taxon>Clostridia</taxon>
        <taxon>Eubacteriales</taxon>
        <taxon>Desulfallaceae</taxon>
        <taxon>Desulfotruncus</taxon>
    </lineage>
</organism>
<name>A0A1I2Q0Q4_9FIRM</name>
<proteinExistence type="predicted"/>
<sequence>MTEKKTLICYQCKVELEMAKTCFEYLGLSFHTNVLKCPKCGLVFIPEDLAKGRMAEVEKQLEDK</sequence>
<dbReference type="OrthoDB" id="1753012at2"/>
<evidence type="ECO:0000313" key="3">
    <source>
        <dbReference type="Proteomes" id="UP000199337"/>
    </source>
</evidence>
<dbReference type="Proteomes" id="UP000199337">
    <property type="component" value="Unassembled WGS sequence"/>
</dbReference>
<dbReference type="STRING" id="341036.SAMN05660649_00988"/>
<evidence type="ECO:0000259" key="1">
    <source>
        <dbReference type="Pfam" id="PF24292"/>
    </source>
</evidence>
<keyword evidence="3" id="KW-1185">Reference proteome</keyword>
<feature type="domain" description="DUF7479" evidence="1">
    <location>
        <begin position="6"/>
        <end position="64"/>
    </location>
</feature>
<dbReference type="NCBIfam" id="NF045645">
    <property type="entry name" value="DVU_1557_fam"/>
    <property type="match status" value="1"/>
</dbReference>
<dbReference type="RefSeq" id="WP_092469313.1">
    <property type="nucleotide sequence ID" value="NZ_FOOX01000003.1"/>
</dbReference>
<dbReference type="EMBL" id="FOOX01000003">
    <property type="protein sequence ID" value="SFG21480.1"/>
    <property type="molecule type" value="Genomic_DNA"/>
</dbReference>
<dbReference type="AlphaFoldDB" id="A0A1I2Q0Q4"/>
<gene>
    <name evidence="2" type="ORF">SAMN05660649_00988</name>
</gene>
<dbReference type="Pfam" id="PF24292">
    <property type="entry name" value="DUF7479"/>
    <property type="match status" value="1"/>
</dbReference>
<accession>A0A1I2Q0Q4</accession>
<dbReference type="Gene3D" id="2.10.110.10">
    <property type="entry name" value="Cysteine Rich Protein"/>
    <property type="match status" value="1"/>
</dbReference>
<protein>
    <recommendedName>
        <fullName evidence="1">DUF7479 domain-containing protein</fullName>
    </recommendedName>
</protein>
<evidence type="ECO:0000313" key="2">
    <source>
        <dbReference type="EMBL" id="SFG21480.1"/>
    </source>
</evidence>